<dbReference type="GO" id="GO:0015473">
    <property type="term" value="F:fimbrial usher porin activity"/>
    <property type="evidence" value="ECO:0007669"/>
    <property type="project" value="InterPro"/>
</dbReference>
<dbReference type="InterPro" id="IPR025885">
    <property type="entry name" value="PapC_N"/>
</dbReference>
<dbReference type="Pfam" id="PF00577">
    <property type="entry name" value="Usher"/>
    <property type="match status" value="1"/>
</dbReference>
<keyword evidence="4" id="KW-1134">Transmembrane beta strand</keyword>
<dbReference type="SUPFAM" id="SSF141729">
    <property type="entry name" value="FimD N-terminal domain-like"/>
    <property type="match status" value="1"/>
</dbReference>
<evidence type="ECO:0000256" key="10">
    <source>
        <dbReference type="RuleBase" id="RU003884"/>
    </source>
</evidence>
<feature type="chain" id="PRO_5027601770" evidence="11">
    <location>
        <begin position="23"/>
        <end position="797"/>
    </location>
</feature>
<dbReference type="GO" id="GO:0009279">
    <property type="term" value="C:cell outer membrane"/>
    <property type="evidence" value="ECO:0007669"/>
    <property type="project" value="UniProtKB-SubCell"/>
</dbReference>
<keyword evidence="5 10" id="KW-1029">Fimbrium biogenesis</keyword>
<evidence type="ECO:0000256" key="4">
    <source>
        <dbReference type="ARBA" id="ARBA00022452"/>
    </source>
</evidence>
<evidence type="ECO:0000259" key="12">
    <source>
        <dbReference type="Pfam" id="PF13954"/>
    </source>
</evidence>
<comment type="caution">
    <text evidence="13">The sequence shown here is derived from an EMBL/GenBank/DDBJ whole genome shotgun (WGS) entry which is preliminary data.</text>
</comment>
<dbReference type="PROSITE" id="PS01151">
    <property type="entry name" value="FIMBRIAL_USHER"/>
    <property type="match status" value="1"/>
</dbReference>
<feature type="signal peptide" evidence="11">
    <location>
        <begin position="1"/>
        <end position="22"/>
    </location>
</feature>
<dbReference type="InterPro" id="IPR043142">
    <property type="entry name" value="PapC-like_C_sf"/>
</dbReference>
<sequence>MRIYLKPTLLACLISSPFSVQADSSDLNLDFIQGSARENVPDILTGPRAYPAGQYVVDVQVNREDLGRHVLMITPEDAKSLCLSPEWIREVGIPVRLEKFTPWFNTVRQCYVLSGYPGARVDFDYGMQVLKLSIPQVVLQEKTAADNWDYGIPGFRLTWSGNASKTARNNEQVYGNFDLNANIGRWVLSGQTNGFNGQGFRTPQAILSTALGSVRGTLLMGKSQTASTLLPDFGFYGVALRSDSAMVPWTVRGYAPVISGVVGSTARITVTQGGYTLSSQMVPPGAYSLNNITPTGNGDITVTVEEESGARSVHTYPVTTLPTLLRAGDFNYNLVVGTRADDIGRHREVKGPFTLASLDYGFDPLTLNTAVILHEKYQSAGIGMTRDFGLPGALALSVNASHSVFDNDPLQSSHRRTWNGVSTMVKYAKGLTTFTNLQLLTYRYTGEKYVDFAEFRPGNLSGQDNRRERYEAIITQSIGRSFISLSGWTQSYRNHNSNDIGANLSYNTTVGPVSLSLSGNYGKYNGMDGDDYGGSLSLSLPFSAFDRPHYSSSSIGYSRNGKTTFNTGVSGNLNEWMNYSLNSGVSRNTTNASAYVGMSFDALQTGMSVSQSDNRTSMSVSGSGSVIGTAPTGILFTREQNSTLAIARLKGIQGVSFNGSRPTNKNGDTVLYMTPYNVNDIRIDTEQVPDNIELMNSVYSVVPTEKAIVYREFKHVDVKRYILRVMGRDGKALPAGSQAKTEQGLDAGFVSGGGVLLVNLLSEPQSITVRQQNGQTCTFSMKGMVAGENKTREVRCE</sequence>
<keyword evidence="3 10" id="KW-0813">Transport</keyword>
<dbReference type="InterPro" id="IPR042186">
    <property type="entry name" value="FimD_plug_dom"/>
</dbReference>
<comment type="similarity">
    <text evidence="2 10">Belongs to the fimbrial export usher family.</text>
</comment>
<dbReference type="Gene3D" id="2.60.40.3110">
    <property type="match status" value="1"/>
</dbReference>
<evidence type="ECO:0000256" key="1">
    <source>
        <dbReference type="ARBA" id="ARBA00004571"/>
    </source>
</evidence>
<evidence type="ECO:0000256" key="6">
    <source>
        <dbReference type="ARBA" id="ARBA00022692"/>
    </source>
</evidence>
<keyword evidence="8 10" id="KW-0472">Membrane</keyword>
<dbReference type="EMBL" id="DAASYS010000012">
    <property type="protein sequence ID" value="HAE7581365.1"/>
    <property type="molecule type" value="Genomic_DNA"/>
</dbReference>
<keyword evidence="9 10" id="KW-0998">Cell outer membrane</keyword>
<dbReference type="PANTHER" id="PTHR30451">
    <property type="entry name" value="OUTER MEMBRANE USHER PROTEIN"/>
    <property type="match status" value="1"/>
</dbReference>
<gene>
    <name evidence="13" type="primary">pefC</name>
    <name evidence="13" type="ORF">GND75_002987</name>
</gene>
<proteinExistence type="inferred from homology"/>
<feature type="domain" description="PapC N-terminal" evidence="12">
    <location>
        <begin position="48"/>
        <end position="162"/>
    </location>
</feature>
<evidence type="ECO:0000256" key="11">
    <source>
        <dbReference type="SAM" id="SignalP"/>
    </source>
</evidence>
<dbReference type="PANTHER" id="PTHR30451:SF21">
    <property type="entry name" value="FIMBRIAL USHER DOMAIN-CONTAINING PROTEIN YDET-RELATED"/>
    <property type="match status" value="1"/>
</dbReference>
<dbReference type="InterPro" id="IPR018030">
    <property type="entry name" value="Fimbrial_membr_usher_CS"/>
</dbReference>
<evidence type="ECO:0000256" key="3">
    <source>
        <dbReference type="ARBA" id="ARBA00022448"/>
    </source>
</evidence>
<reference evidence="13" key="1">
    <citation type="journal article" date="2018" name="Genome Biol.">
        <title>SKESA: strategic k-mer extension for scrupulous assemblies.</title>
        <authorList>
            <person name="Souvorov A."/>
            <person name="Agarwala R."/>
            <person name="Lipman D.J."/>
        </authorList>
    </citation>
    <scope>NUCLEOTIDE SEQUENCE</scope>
    <source>
        <strain evidence="13">166-88</strain>
    </source>
</reference>
<dbReference type="Pfam" id="PF13954">
    <property type="entry name" value="PapC_N"/>
    <property type="match status" value="1"/>
</dbReference>
<dbReference type="InterPro" id="IPR000015">
    <property type="entry name" value="Fimb_usher"/>
</dbReference>
<dbReference type="Gene3D" id="3.10.20.410">
    <property type="match status" value="1"/>
</dbReference>
<evidence type="ECO:0000256" key="7">
    <source>
        <dbReference type="ARBA" id="ARBA00022729"/>
    </source>
</evidence>
<evidence type="ECO:0000313" key="13">
    <source>
        <dbReference type="EMBL" id="HAE7581365.1"/>
    </source>
</evidence>
<dbReference type="NCBIfam" id="NF011760">
    <property type="entry name" value="PRK15213.1"/>
    <property type="match status" value="1"/>
</dbReference>
<protein>
    <submittedName>
        <fullName evidence="13">PefC/AfrB family outer membrane usher protein</fullName>
    </submittedName>
</protein>
<reference evidence="13" key="2">
    <citation type="submission" date="2018-07" db="EMBL/GenBank/DDBJ databases">
        <authorList>
            <consortium name="NCBI Pathogen Detection Project"/>
        </authorList>
    </citation>
    <scope>NUCLEOTIDE SEQUENCE</scope>
    <source>
        <strain evidence="13">166-88</strain>
    </source>
</reference>
<evidence type="ECO:0000256" key="2">
    <source>
        <dbReference type="ARBA" id="ARBA00008064"/>
    </source>
</evidence>
<evidence type="ECO:0000256" key="9">
    <source>
        <dbReference type="ARBA" id="ARBA00023237"/>
    </source>
</evidence>
<organism evidence="13">
    <name type="scientific">Salmonella enterica subsp. houtenae serovar 44:z36[z38]:-</name>
    <dbReference type="NCBI Taxonomy" id="1967609"/>
    <lineage>
        <taxon>Bacteria</taxon>
        <taxon>Pseudomonadati</taxon>
        <taxon>Pseudomonadota</taxon>
        <taxon>Gammaproteobacteria</taxon>
        <taxon>Enterobacterales</taxon>
        <taxon>Enterobacteriaceae</taxon>
        <taxon>Salmonella</taxon>
    </lineage>
</organism>
<name>A0A736I6H5_SALHO</name>
<dbReference type="AlphaFoldDB" id="A0A736I6H5"/>
<dbReference type="InterPro" id="IPR037224">
    <property type="entry name" value="PapC_N_sf"/>
</dbReference>
<evidence type="ECO:0000256" key="5">
    <source>
        <dbReference type="ARBA" id="ARBA00022558"/>
    </source>
</evidence>
<keyword evidence="6 10" id="KW-0812">Transmembrane</keyword>
<keyword evidence="7 11" id="KW-0732">Signal</keyword>
<dbReference type="Gene3D" id="2.60.40.2610">
    <property type="entry name" value="Outer membrane usher protein FimD, plug domain"/>
    <property type="match status" value="1"/>
</dbReference>
<comment type="subcellular location">
    <subcellularLocation>
        <location evidence="1 10">Cell outer membrane</location>
        <topology evidence="1 10">Multi-pass membrane protein</topology>
    </subcellularLocation>
</comment>
<dbReference type="GO" id="GO:0009297">
    <property type="term" value="P:pilus assembly"/>
    <property type="evidence" value="ECO:0007669"/>
    <property type="project" value="InterPro"/>
</dbReference>
<dbReference type="Gene3D" id="2.60.40.2070">
    <property type="match status" value="1"/>
</dbReference>
<evidence type="ECO:0000256" key="8">
    <source>
        <dbReference type="ARBA" id="ARBA00023136"/>
    </source>
</evidence>
<accession>A0A736I6H5</accession>